<accession>A0ABX3HQ84</accession>
<gene>
    <name evidence="2" type="ORF">BSK56_04460</name>
</gene>
<keyword evidence="3" id="KW-1185">Reference proteome</keyword>
<evidence type="ECO:0000256" key="1">
    <source>
        <dbReference type="SAM" id="Coils"/>
    </source>
</evidence>
<reference evidence="2 3" key="1">
    <citation type="submission" date="2016-10" db="EMBL/GenBank/DDBJ databases">
        <title>Paenibacillus species isolates.</title>
        <authorList>
            <person name="Beno S.M."/>
        </authorList>
    </citation>
    <scope>NUCLEOTIDE SEQUENCE [LARGE SCALE GENOMIC DNA]</scope>
    <source>
        <strain evidence="2 3">FSL H7-0744</strain>
    </source>
</reference>
<feature type="coiled-coil region" evidence="1">
    <location>
        <begin position="75"/>
        <end position="102"/>
    </location>
</feature>
<organism evidence="2 3">
    <name type="scientific">Paenibacillus borealis</name>
    <dbReference type="NCBI Taxonomy" id="160799"/>
    <lineage>
        <taxon>Bacteria</taxon>
        <taxon>Bacillati</taxon>
        <taxon>Bacillota</taxon>
        <taxon>Bacilli</taxon>
        <taxon>Bacillales</taxon>
        <taxon>Paenibacillaceae</taxon>
        <taxon>Paenibacillus</taxon>
    </lineage>
</organism>
<proteinExistence type="predicted"/>
<keyword evidence="1" id="KW-0175">Coiled coil</keyword>
<evidence type="ECO:0000313" key="2">
    <source>
        <dbReference type="EMBL" id="OMD51882.1"/>
    </source>
</evidence>
<dbReference type="Proteomes" id="UP000187412">
    <property type="component" value="Unassembled WGS sequence"/>
</dbReference>
<comment type="caution">
    <text evidence="2">The sequence shown here is derived from an EMBL/GenBank/DDBJ whole genome shotgun (WGS) entry which is preliminary data.</text>
</comment>
<feature type="coiled-coil region" evidence="1">
    <location>
        <begin position="138"/>
        <end position="165"/>
    </location>
</feature>
<name>A0ABX3HQ84_PAEBO</name>
<protein>
    <submittedName>
        <fullName evidence="2">Uncharacterized protein</fullName>
    </submittedName>
</protein>
<dbReference type="RefSeq" id="WP_076109506.1">
    <property type="nucleotide sequence ID" value="NZ_MPTB01000004.1"/>
</dbReference>
<evidence type="ECO:0000313" key="3">
    <source>
        <dbReference type="Proteomes" id="UP000187412"/>
    </source>
</evidence>
<sequence length="268" mass="30353">MTPERQEENKLKKGDLVVMHTCIESEEHPGKIWTCKTDQFTRGKGVIAQDSVFLEGYSGSFAPEFLQKVILPAEDERALATLEEAEQQNKRLEVKLQASRDSVYPLSVEWDECKVELAESQTNYKCVQETLEFTAGALSIVTEQKLDLEKALAEAQQTIDAYRIAVGNCYSVMSRRHKEVWEAQQTIARQREELTWHGDIGNYEVGNYTLIADDSLDEWESFVLQDVGKRGRAALEIEQSSCCSNPNVQTVNNEFVINTTCCMNCGQH</sequence>
<dbReference type="EMBL" id="MPTB01000004">
    <property type="protein sequence ID" value="OMD51882.1"/>
    <property type="molecule type" value="Genomic_DNA"/>
</dbReference>